<protein>
    <submittedName>
        <fullName evidence="1">Uncharacterized protein</fullName>
    </submittedName>
</protein>
<reference evidence="1 2" key="1">
    <citation type="submission" date="2018-11" db="EMBL/GenBank/DDBJ databases">
        <authorList>
            <consortium name="Pathogen Informatics"/>
        </authorList>
    </citation>
    <scope>NUCLEOTIDE SEQUENCE [LARGE SCALE GENOMIC DNA]</scope>
    <source>
        <strain evidence="1 2">Zambia</strain>
    </source>
</reference>
<gene>
    <name evidence="1" type="ORF">SMRZ_LOCUS25161</name>
</gene>
<keyword evidence="2" id="KW-1185">Reference proteome</keyword>
<name>A0A183NA36_9TREM</name>
<dbReference type="AlphaFoldDB" id="A0A183NA36"/>
<evidence type="ECO:0000313" key="2">
    <source>
        <dbReference type="Proteomes" id="UP000277204"/>
    </source>
</evidence>
<sequence>MRRPEDHLLISQKQIYPAGSNNVLRLACNSWIEPIETCKFSKVNTSMETSSEAKPSDSTTLVPEGNRSVSTESLTNEDNNWDIVGEDLLLAITEEDVSRLVDIFPGACKFEYGNGENSVFYGSCKRCSDRLKPSMCLLLLLIYYSIIDILYQYYNSFCLLKIIKLTIIYNENNQNIIISCYLIL</sequence>
<organism evidence="1 2">
    <name type="scientific">Schistosoma margrebowiei</name>
    <dbReference type="NCBI Taxonomy" id="48269"/>
    <lineage>
        <taxon>Eukaryota</taxon>
        <taxon>Metazoa</taxon>
        <taxon>Spiralia</taxon>
        <taxon>Lophotrochozoa</taxon>
        <taxon>Platyhelminthes</taxon>
        <taxon>Trematoda</taxon>
        <taxon>Digenea</taxon>
        <taxon>Strigeidida</taxon>
        <taxon>Schistosomatoidea</taxon>
        <taxon>Schistosomatidae</taxon>
        <taxon>Schistosoma</taxon>
    </lineage>
</organism>
<dbReference type="Proteomes" id="UP000277204">
    <property type="component" value="Unassembled WGS sequence"/>
</dbReference>
<accession>A0A183NA36</accession>
<dbReference type="STRING" id="48269.A0A183NA36"/>
<evidence type="ECO:0000313" key="1">
    <source>
        <dbReference type="EMBL" id="VDP54170.1"/>
    </source>
</evidence>
<proteinExistence type="predicted"/>
<dbReference type="EMBL" id="UZAI01021022">
    <property type="protein sequence ID" value="VDP54170.1"/>
    <property type="molecule type" value="Genomic_DNA"/>
</dbReference>